<name>A0A2P5A6Y9_PARAD</name>
<dbReference type="InterPro" id="IPR001611">
    <property type="entry name" value="Leu-rich_rpt"/>
</dbReference>
<evidence type="ECO:0000256" key="3">
    <source>
        <dbReference type="ARBA" id="ARBA00022737"/>
    </source>
</evidence>
<evidence type="ECO:0000313" key="8">
    <source>
        <dbReference type="EMBL" id="PON32290.1"/>
    </source>
</evidence>
<organism evidence="8 9">
    <name type="scientific">Parasponia andersonii</name>
    <name type="common">Sponia andersonii</name>
    <dbReference type="NCBI Taxonomy" id="3476"/>
    <lineage>
        <taxon>Eukaryota</taxon>
        <taxon>Viridiplantae</taxon>
        <taxon>Streptophyta</taxon>
        <taxon>Embryophyta</taxon>
        <taxon>Tracheophyta</taxon>
        <taxon>Spermatophyta</taxon>
        <taxon>Magnoliopsida</taxon>
        <taxon>eudicotyledons</taxon>
        <taxon>Gunneridae</taxon>
        <taxon>Pentapetalae</taxon>
        <taxon>rosids</taxon>
        <taxon>fabids</taxon>
        <taxon>Rosales</taxon>
        <taxon>Cannabaceae</taxon>
        <taxon>Parasponia</taxon>
    </lineage>
</organism>
<keyword evidence="2" id="KW-0812">Transmembrane</keyword>
<comment type="caution">
    <text evidence="8">The sequence shown here is derived from an EMBL/GenBank/DDBJ whole genome shotgun (WGS) entry which is preliminary data.</text>
</comment>
<dbReference type="InterPro" id="IPR013210">
    <property type="entry name" value="LRR_N_plant-typ"/>
</dbReference>
<dbReference type="AlphaFoldDB" id="A0A2P5A6Y9"/>
<dbReference type="InterPro" id="IPR021920">
    <property type="entry name" value="DUF3531"/>
</dbReference>
<accession>A0A2P5A6Y9</accession>
<dbReference type="Proteomes" id="UP000237105">
    <property type="component" value="Unassembled WGS sequence"/>
</dbReference>
<dbReference type="Pfam" id="PF12049">
    <property type="entry name" value="DUF3531"/>
    <property type="match status" value="1"/>
</dbReference>
<evidence type="ECO:0000256" key="1">
    <source>
        <dbReference type="ARBA" id="ARBA00022614"/>
    </source>
</evidence>
<evidence type="ECO:0000256" key="4">
    <source>
        <dbReference type="ARBA" id="ARBA00022989"/>
    </source>
</evidence>
<evidence type="ECO:0000256" key="5">
    <source>
        <dbReference type="ARBA" id="ARBA00023136"/>
    </source>
</evidence>
<evidence type="ECO:0000313" key="9">
    <source>
        <dbReference type="Proteomes" id="UP000237105"/>
    </source>
</evidence>
<evidence type="ECO:0000256" key="6">
    <source>
        <dbReference type="SAM" id="MobiDB-lite"/>
    </source>
</evidence>
<dbReference type="PANTHER" id="PTHR46737:SF3">
    <property type="entry name" value="OXIDOREDUCTASE_TRANSITION METAL ION-BINDING PROTEIN (DUF3531)"/>
    <property type="match status" value="1"/>
</dbReference>
<dbReference type="Pfam" id="PF13855">
    <property type="entry name" value="LRR_8"/>
    <property type="match status" value="1"/>
</dbReference>
<feature type="compositionally biased region" description="Basic and acidic residues" evidence="6">
    <location>
        <begin position="89"/>
        <end position="101"/>
    </location>
</feature>
<protein>
    <submittedName>
        <fullName evidence="8">LRR domain containing protein</fullName>
    </submittedName>
</protein>
<feature type="compositionally biased region" description="Acidic residues" evidence="6">
    <location>
        <begin position="69"/>
        <end position="81"/>
    </location>
</feature>
<dbReference type="InterPro" id="IPR032675">
    <property type="entry name" value="LRR_dom_sf"/>
</dbReference>
<dbReference type="Gene3D" id="3.80.10.10">
    <property type="entry name" value="Ribonuclease Inhibitor"/>
    <property type="match status" value="2"/>
</dbReference>
<dbReference type="EMBL" id="JXTB01000836">
    <property type="protein sequence ID" value="PON32290.1"/>
    <property type="molecule type" value="Genomic_DNA"/>
</dbReference>
<dbReference type="PROSITE" id="PS51450">
    <property type="entry name" value="LRR"/>
    <property type="match status" value="1"/>
</dbReference>
<gene>
    <name evidence="8" type="ORF">PanWU01x14_362580</name>
</gene>
<dbReference type="InterPro" id="IPR003591">
    <property type="entry name" value="Leu-rich_rpt_typical-subtyp"/>
</dbReference>
<keyword evidence="5" id="KW-0472">Membrane</keyword>
<evidence type="ECO:0000259" key="7">
    <source>
        <dbReference type="Pfam" id="PF08263"/>
    </source>
</evidence>
<proteinExistence type="predicted"/>
<dbReference type="SMART" id="SM00369">
    <property type="entry name" value="LRR_TYP"/>
    <property type="match status" value="3"/>
</dbReference>
<dbReference type="Pfam" id="PF08263">
    <property type="entry name" value="LRRNT_2"/>
    <property type="match status" value="1"/>
</dbReference>
<reference evidence="9" key="1">
    <citation type="submission" date="2016-06" db="EMBL/GenBank/DDBJ databases">
        <title>Parallel loss of symbiosis genes in relatives of nitrogen-fixing non-legume Parasponia.</title>
        <authorList>
            <person name="Van Velzen R."/>
            <person name="Holmer R."/>
            <person name="Bu F."/>
            <person name="Rutten L."/>
            <person name="Van Zeijl A."/>
            <person name="Liu W."/>
            <person name="Santuari L."/>
            <person name="Cao Q."/>
            <person name="Sharma T."/>
            <person name="Shen D."/>
            <person name="Roswanjaya Y."/>
            <person name="Wardhani T."/>
            <person name="Kalhor M.S."/>
            <person name="Jansen J."/>
            <person name="Van den Hoogen J."/>
            <person name="Gungor B."/>
            <person name="Hartog M."/>
            <person name="Hontelez J."/>
            <person name="Verver J."/>
            <person name="Yang W.-C."/>
            <person name="Schijlen E."/>
            <person name="Repin R."/>
            <person name="Schilthuizen M."/>
            <person name="Schranz E."/>
            <person name="Heidstra R."/>
            <person name="Miyata K."/>
            <person name="Fedorova E."/>
            <person name="Kohlen W."/>
            <person name="Bisseling T."/>
            <person name="Smit S."/>
            <person name="Geurts R."/>
        </authorList>
    </citation>
    <scope>NUCLEOTIDE SEQUENCE [LARGE SCALE GENOMIC DNA]</scope>
    <source>
        <strain evidence="9">cv. WU1-14</strain>
    </source>
</reference>
<dbReference type="OrthoDB" id="2014339at2759"/>
<feature type="region of interest" description="Disordered" evidence="6">
    <location>
        <begin position="61"/>
        <end position="101"/>
    </location>
</feature>
<feature type="domain" description="Leucine-rich repeat-containing N-terminal plant-type" evidence="7">
    <location>
        <begin position="292"/>
        <end position="332"/>
    </location>
</feature>
<evidence type="ECO:0000256" key="2">
    <source>
        <dbReference type="ARBA" id="ARBA00022692"/>
    </source>
</evidence>
<keyword evidence="4" id="KW-1133">Transmembrane helix</keyword>
<dbReference type="SUPFAM" id="SSF52058">
    <property type="entry name" value="L domain-like"/>
    <property type="match status" value="1"/>
</dbReference>
<keyword evidence="1" id="KW-0433">Leucine-rich repeat</keyword>
<keyword evidence="9" id="KW-1185">Reference proteome</keyword>
<dbReference type="PANTHER" id="PTHR46737">
    <property type="entry name" value="OS02G0827600 PROTEIN"/>
    <property type="match status" value="1"/>
</dbReference>
<sequence length="546" mass="61512">MLILHPWASTLQLQAPELPVFANSPHSDCVAPFSTVKLRPHAKVSPLVARVSCRAQNSKTQNFPGVIAGDEDEDEDEDEDGFSSRGGFRGKEEERDYDRDPEIAEILGSCLDDPKKAQSKKRVSTDSPVWFKMGFNRIVDGREVEEEKEQDFAYKDRFTHTHESHIQQTIRAWHIVGRLGGCNSMNMQLSQSPLEKRPSYDAIQGANVTPTTFYNIGDLEIQENLARIWVDIGTSEPLILDVLINALTQISSEESRDELLTPVDDRREKGAILNWASNAGLVEVPKSRCIEAERQALLKFKEELYELKEGLLSSWGNKEEKRDCCNWVGIQCANRSGRVIKLDFSPSTFGQKIQFSPLIGKLAIEAIFDDASSKVSDMWSLRADNICPSLSLANLSRLQSLDFSNNYLEMKNWDWVFRLSSLRELVPGGTDLREVNSDFRQLVNMLPYLKKLGVISLSSGCSILVTLFDLSGNFYVNGSIIDTLGNITSLEYLSLSNTRLEESIPESFGKMSSLSRLDLSYNKLGEIPKSIWNLPRLRVFSELQQP</sequence>
<keyword evidence="3" id="KW-0677">Repeat</keyword>